<evidence type="ECO:0000313" key="2">
    <source>
        <dbReference type="Proteomes" id="UP000825258"/>
    </source>
</evidence>
<dbReference type="EMBL" id="AP024749">
    <property type="protein sequence ID" value="BCY29164.1"/>
    <property type="molecule type" value="Genomic_DNA"/>
</dbReference>
<proteinExistence type="predicted"/>
<reference evidence="1 2" key="1">
    <citation type="submission" date="2021-06" db="EMBL/GenBank/DDBJ databases">
        <title>Whole genome sequences of Flavobacterium sp. KK2020170 and assembly.</title>
        <authorList>
            <person name="Kitahara K."/>
            <person name="Miyoshi S."/>
            <person name="Uesaka K."/>
        </authorList>
    </citation>
    <scope>NUCLEOTIDE SEQUENCE [LARGE SCALE GENOMIC DNA]</scope>
    <source>
        <strain evidence="1 2">KK2020170</strain>
    </source>
</reference>
<gene>
    <name evidence="1" type="ORF">KK2020170_20320</name>
</gene>
<evidence type="ECO:0000313" key="1">
    <source>
        <dbReference type="EMBL" id="BCY29164.1"/>
    </source>
</evidence>
<sequence length="233" mass="27086">MLNAVSLYHFRWRKKKVESFIIPATHFRNSSYSITEVKPKVETPKIEASSPIENLAKEEVVLEPQKEVPQINLPKVELNKGQRVSAFSLASIKAKKEIEAQQKNQYKHLDELPREKFSETDMLLVWNKFTQKLNDQGKKLMATYMQMNDPKLKGTVIELELPNESTKEEFLTGANELLGYLRGKLHNHDITIEVEVNEVTENRYAFTPEEKYNKLKEINPNLDLLKKLFDLDV</sequence>
<name>A0ABM7S8X9_9FLAO</name>
<evidence type="ECO:0008006" key="3">
    <source>
        <dbReference type="Google" id="ProtNLM"/>
    </source>
</evidence>
<protein>
    <recommendedName>
        <fullName evidence="3">DNA polymerase-3 subunit gamma/tau</fullName>
    </recommendedName>
</protein>
<dbReference type="RefSeq" id="WP_255567313.1">
    <property type="nucleotide sequence ID" value="NZ_AP024749.1"/>
</dbReference>
<dbReference type="Proteomes" id="UP000825258">
    <property type="component" value="Chromosome"/>
</dbReference>
<organism evidence="1 2">
    <name type="scientific">Flavobacterium okayamense</name>
    <dbReference type="NCBI Taxonomy" id="2830782"/>
    <lineage>
        <taxon>Bacteria</taxon>
        <taxon>Pseudomonadati</taxon>
        <taxon>Bacteroidota</taxon>
        <taxon>Flavobacteriia</taxon>
        <taxon>Flavobacteriales</taxon>
        <taxon>Flavobacteriaceae</taxon>
        <taxon>Flavobacterium</taxon>
    </lineage>
</organism>
<accession>A0ABM7S8X9</accession>
<keyword evidence="2" id="KW-1185">Reference proteome</keyword>